<protein>
    <recommendedName>
        <fullName evidence="3">DUF4912 domain-containing protein</fullName>
    </recommendedName>
</protein>
<organism evidence="1 2">
    <name type="scientific">Paenibacillus oryzisoli</name>
    <dbReference type="NCBI Taxonomy" id="1850517"/>
    <lineage>
        <taxon>Bacteria</taxon>
        <taxon>Bacillati</taxon>
        <taxon>Bacillota</taxon>
        <taxon>Bacilli</taxon>
        <taxon>Bacillales</taxon>
        <taxon>Paenibacillaceae</taxon>
        <taxon>Paenibacillus</taxon>
    </lineage>
</organism>
<name>A0A198A7K9_9BACL</name>
<keyword evidence="2" id="KW-1185">Reference proteome</keyword>
<sequence>MQARHFALDRDSLYLLAQSPTVQFIYWQLSSSKQMLLKEHYEKDWRSLSPTLRFHEVVDSPPSTSYSRLQSSANGVSELLLPPGDSCFLSGLASGQSYLATLGIRNEQGSFLPLLHSNIIQIPAISLSSDHHPAEPEHPFIYQLTSVLLPQVTPDEHAYFSAYSVYVPKNTYLVDMESGGDTD</sequence>
<evidence type="ECO:0000313" key="1">
    <source>
        <dbReference type="EMBL" id="OAS17090.1"/>
    </source>
</evidence>
<gene>
    <name evidence="1" type="ORF">A8708_02400</name>
</gene>
<dbReference type="InterPro" id="IPR032585">
    <property type="entry name" value="DUF4912"/>
</dbReference>
<dbReference type="OrthoDB" id="9812700at2"/>
<accession>A0A198A7K9</accession>
<comment type="caution">
    <text evidence="1">The sequence shown here is derived from an EMBL/GenBank/DDBJ whole genome shotgun (WGS) entry which is preliminary data.</text>
</comment>
<evidence type="ECO:0000313" key="2">
    <source>
        <dbReference type="Proteomes" id="UP000078454"/>
    </source>
</evidence>
<dbReference type="Pfam" id="PF16258">
    <property type="entry name" value="DUF4912"/>
    <property type="match status" value="1"/>
</dbReference>
<dbReference type="AlphaFoldDB" id="A0A198A7K9"/>
<dbReference type="Proteomes" id="UP000078454">
    <property type="component" value="Unassembled WGS sequence"/>
</dbReference>
<proteinExistence type="predicted"/>
<evidence type="ECO:0008006" key="3">
    <source>
        <dbReference type="Google" id="ProtNLM"/>
    </source>
</evidence>
<reference evidence="1 2" key="1">
    <citation type="submission" date="2016-05" db="EMBL/GenBank/DDBJ databases">
        <title>Paenibacillus sp. 1ZS3-15 nov., isolated from the rhizosphere soil.</title>
        <authorList>
            <person name="Zhang X.X."/>
            <person name="Zhang J."/>
        </authorList>
    </citation>
    <scope>NUCLEOTIDE SEQUENCE [LARGE SCALE GENOMIC DNA]</scope>
    <source>
        <strain evidence="1 2">1ZS3-15</strain>
    </source>
</reference>
<dbReference type="RefSeq" id="WP_068666394.1">
    <property type="nucleotide sequence ID" value="NZ_LYPB01000073.1"/>
</dbReference>
<dbReference type="STRING" id="1850517.A8708_02400"/>
<dbReference type="EMBL" id="LYPB01000073">
    <property type="protein sequence ID" value="OAS17090.1"/>
    <property type="molecule type" value="Genomic_DNA"/>
</dbReference>